<sequence length="82" mass="9369">MRWLDRISGYQFVAGWLAFMCVFALACAVWPELDRLATALSEPALYLGLLLAAGYLGWTAWAEIWKALRRHRTAGERGQVRR</sequence>
<dbReference type="EMBL" id="CP060131">
    <property type="protein sequence ID" value="QNG53434.1"/>
    <property type="molecule type" value="Genomic_DNA"/>
</dbReference>
<protein>
    <submittedName>
        <fullName evidence="2">Uncharacterized protein</fullName>
    </submittedName>
</protein>
<proteinExistence type="predicted"/>
<organism evidence="2 3">
    <name type="scientific">Pseudonocardia petroleophila</name>
    <dbReference type="NCBI Taxonomy" id="37331"/>
    <lineage>
        <taxon>Bacteria</taxon>
        <taxon>Bacillati</taxon>
        <taxon>Actinomycetota</taxon>
        <taxon>Actinomycetes</taxon>
        <taxon>Pseudonocardiales</taxon>
        <taxon>Pseudonocardiaceae</taxon>
        <taxon>Pseudonocardia</taxon>
    </lineage>
</organism>
<evidence type="ECO:0000313" key="2">
    <source>
        <dbReference type="EMBL" id="QNG53434.1"/>
    </source>
</evidence>
<dbReference type="KEGG" id="ppel:H6H00_05495"/>
<dbReference type="PROSITE" id="PS51257">
    <property type="entry name" value="PROKAR_LIPOPROTEIN"/>
    <property type="match status" value="1"/>
</dbReference>
<dbReference type="Proteomes" id="UP000515728">
    <property type="component" value="Chromosome"/>
</dbReference>
<dbReference type="RefSeq" id="WP_185720261.1">
    <property type="nucleotide sequence ID" value="NZ_BAAAWI010000001.1"/>
</dbReference>
<evidence type="ECO:0000313" key="3">
    <source>
        <dbReference type="Proteomes" id="UP000515728"/>
    </source>
</evidence>
<feature type="transmembrane region" description="Helical" evidence="1">
    <location>
        <begin position="12"/>
        <end position="31"/>
    </location>
</feature>
<accession>A0A7G7MKX3</accession>
<keyword evidence="1" id="KW-0812">Transmembrane</keyword>
<keyword evidence="1" id="KW-1133">Transmembrane helix</keyword>
<keyword evidence="3" id="KW-1185">Reference proteome</keyword>
<evidence type="ECO:0000256" key="1">
    <source>
        <dbReference type="SAM" id="Phobius"/>
    </source>
</evidence>
<dbReference type="AlphaFoldDB" id="A0A7G7MKX3"/>
<gene>
    <name evidence="2" type="ORF">H6H00_05495</name>
</gene>
<name>A0A7G7MKX3_9PSEU</name>
<reference evidence="2 3" key="1">
    <citation type="submission" date="2020-08" db="EMBL/GenBank/DDBJ databases">
        <authorList>
            <person name="Mo P."/>
        </authorList>
    </citation>
    <scope>NUCLEOTIDE SEQUENCE [LARGE SCALE GENOMIC DNA]</scope>
    <source>
        <strain evidence="2 3">CGMCC 4.1532</strain>
    </source>
</reference>
<feature type="transmembrane region" description="Helical" evidence="1">
    <location>
        <begin position="43"/>
        <end position="62"/>
    </location>
</feature>
<keyword evidence="1" id="KW-0472">Membrane</keyword>